<dbReference type="Proteomes" id="UP000218505">
    <property type="component" value="Chromosome"/>
</dbReference>
<dbReference type="RefSeq" id="WP_096494790.1">
    <property type="nucleotide sequence ID" value="NZ_CP023445.1"/>
</dbReference>
<feature type="domain" description="Acyl-protein synthetase LuxE" evidence="1">
    <location>
        <begin position="81"/>
        <end position="349"/>
    </location>
</feature>
<name>A0A290Z7T9_9PSEU</name>
<dbReference type="KEGG" id="apre:CNX65_18655"/>
<gene>
    <name evidence="2" type="ORF">CNX65_18655</name>
</gene>
<dbReference type="AlphaFoldDB" id="A0A290Z7T9"/>
<protein>
    <submittedName>
        <fullName evidence="2">Acyl-CoA reductase</fullName>
    </submittedName>
</protein>
<dbReference type="Pfam" id="PF04443">
    <property type="entry name" value="LuxE"/>
    <property type="match status" value="1"/>
</dbReference>
<dbReference type="GO" id="GO:0047474">
    <property type="term" value="F:long-chain fatty acid--protein ligase activity"/>
    <property type="evidence" value="ECO:0007669"/>
    <property type="project" value="InterPro"/>
</dbReference>
<evidence type="ECO:0000259" key="1">
    <source>
        <dbReference type="Pfam" id="PF04443"/>
    </source>
</evidence>
<reference evidence="2" key="1">
    <citation type="submission" date="2017-09" db="EMBL/GenBank/DDBJ databases">
        <title>Complete Genome Sequence of ansamitocin-producing Bacterium Actinosynnema pretiosum X47.</title>
        <authorList>
            <person name="Cao G."/>
            <person name="Zong G."/>
            <person name="Zhong C."/>
            <person name="Fu J."/>
        </authorList>
    </citation>
    <scope>NUCLEOTIDE SEQUENCE [LARGE SCALE GENOMIC DNA]</scope>
    <source>
        <strain evidence="2">X47</strain>
    </source>
</reference>
<evidence type="ECO:0000313" key="2">
    <source>
        <dbReference type="EMBL" id="ATE55054.1"/>
    </source>
</evidence>
<dbReference type="EMBL" id="CP023445">
    <property type="protein sequence ID" value="ATE55054.1"/>
    <property type="molecule type" value="Genomic_DNA"/>
</dbReference>
<dbReference type="InterPro" id="IPR007534">
    <property type="entry name" value="LuxE"/>
</dbReference>
<dbReference type="GO" id="GO:0008218">
    <property type="term" value="P:bioluminescence"/>
    <property type="evidence" value="ECO:0007669"/>
    <property type="project" value="InterPro"/>
</dbReference>
<proteinExistence type="predicted"/>
<keyword evidence="3" id="KW-1185">Reference proteome</keyword>
<accession>A0A290Z7T9</accession>
<organism evidence="2 3">
    <name type="scientific">Actinosynnema pretiosum</name>
    <dbReference type="NCBI Taxonomy" id="42197"/>
    <lineage>
        <taxon>Bacteria</taxon>
        <taxon>Bacillati</taxon>
        <taxon>Actinomycetota</taxon>
        <taxon>Actinomycetes</taxon>
        <taxon>Pseudonocardiales</taxon>
        <taxon>Pseudonocardiaceae</taxon>
        <taxon>Actinosynnema</taxon>
    </lineage>
</organism>
<sequence>MTVAHDDPYVGRLFEEIATLLVDGDGDPESIHDQLLELAEANSPEVARYWRQNGRGIGIPDVAYKSGGPHLFPDETPVRVFRTSGTTGSTRGEVRYTKLGLELKRLAVTAGAKLNVATGAGRTAVIRFAPTEEDQPAMAIAFDMARIEEEVGAPELSGSIIGPNGMELDKLTAMLDAAVAEGAPVVMVGATFAFVNVCDALRGLGRSWELPPGSKVVDGGGFKGRSRVMAVPQLRATLTEVFGVVEFDNIFGMTELAHQLFNASPTRLGPLGESPKAWRPWGGARLRASGTRELITEGRGLVEVTDLCLLDRPCAVLTGDVGIGSPEGVAIAGRVAGAASRGCSLSLDEMTGGR</sequence>
<evidence type="ECO:0000313" key="3">
    <source>
        <dbReference type="Proteomes" id="UP000218505"/>
    </source>
</evidence>